<accession>A0A261FPB0</accession>
<dbReference type="AlphaFoldDB" id="A0A261FPB0"/>
<sequence>MHEQGSAYDNSHTGGYTGHVVDVHPHAMKAHGITRQQIESAIVSRIGVAKIRSRDAQAEPARWAAVGFDAQLRPIELVYVQTSDAPPLVIHANYLTKGFYEEWRKA</sequence>
<protein>
    <recommendedName>
        <fullName evidence="4">DUF4258 domain-containing protein</fullName>
    </recommendedName>
</protein>
<proteinExistence type="predicted"/>
<dbReference type="Proteomes" id="UP000216352">
    <property type="component" value="Unassembled WGS sequence"/>
</dbReference>
<evidence type="ECO:0000256" key="1">
    <source>
        <dbReference type="SAM" id="MobiDB-lite"/>
    </source>
</evidence>
<gene>
    <name evidence="2" type="ORF">BLEM_1725</name>
</gene>
<name>A0A261FPB0_9BIFI</name>
<reference evidence="2 3" key="1">
    <citation type="journal article" date="2017" name="BMC Genomics">
        <title>Comparative genomic and phylogenomic analyses of the Bifidobacteriaceae family.</title>
        <authorList>
            <person name="Lugli G.A."/>
            <person name="Milani C."/>
            <person name="Turroni F."/>
            <person name="Duranti S."/>
            <person name="Mancabelli L."/>
            <person name="Mangifesta M."/>
            <person name="Ferrario C."/>
            <person name="Modesto M."/>
            <person name="Mattarelli P."/>
            <person name="Jiri K."/>
            <person name="van Sinderen D."/>
            <person name="Ventura M."/>
        </authorList>
    </citation>
    <scope>NUCLEOTIDE SEQUENCE [LARGE SCALE GENOMIC DNA]</scope>
    <source>
        <strain evidence="2 3">DSM 28807</strain>
    </source>
</reference>
<keyword evidence="3" id="KW-1185">Reference proteome</keyword>
<organism evidence="2 3">
    <name type="scientific">Bifidobacterium lemurum</name>
    <dbReference type="NCBI Taxonomy" id="1603886"/>
    <lineage>
        <taxon>Bacteria</taxon>
        <taxon>Bacillati</taxon>
        <taxon>Actinomycetota</taxon>
        <taxon>Actinomycetes</taxon>
        <taxon>Bifidobacteriales</taxon>
        <taxon>Bifidobacteriaceae</taxon>
        <taxon>Bifidobacterium</taxon>
    </lineage>
</organism>
<evidence type="ECO:0008006" key="4">
    <source>
        <dbReference type="Google" id="ProtNLM"/>
    </source>
</evidence>
<dbReference type="EMBL" id="MWWX01000014">
    <property type="protein sequence ID" value="OZG60656.1"/>
    <property type="molecule type" value="Genomic_DNA"/>
</dbReference>
<evidence type="ECO:0000313" key="3">
    <source>
        <dbReference type="Proteomes" id="UP000216352"/>
    </source>
</evidence>
<comment type="caution">
    <text evidence="2">The sequence shown here is derived from an EMBL/GenBank/DDBJ whole genome shotgun (WGS) entry which is preliminary data.</text>
</comment>
<feature type="region of interest" description="Disordered" evidence="1">
    <location>
        <begin position="1"/>
        <end position="20"/>
    </location>
</feature>
<dbReference type="RefSeq" id="WP_072723341.1">
    <property type="nucleotide sequence ID" value="NZ_BDIS01000001.1"/>
</dbReference>
<dbReference type="STRING" id="1603886.GCA_001895165_00008"/>
<evidence type="ECO:0000313" key="2">
    <source>
        <dbReference type="EMBL" id="OZG60656.1"/>
    </source>
</evidence>